<keyword evidence="1" id="KW-0732">Signal</keyword>
<dbReference type="EMBL" id="PDOB01000028">
    <property type="protein sequence ID" value="PIL38804.1"/>
    <property type="molecule type" value="Genomic_DNA"/>
</dbReference>
<keyword evidence="3" id="KW-1185">Reference proteome</keyword>
<sequence>MLSLLLLLSQQMAMSHAMTHWAGSRDDAAQLDAAGSGPDSRGVGAAFAQDQTCEQCLAFAQIASALGSSPRCCAFDCTAACATGPTATQPGCARTTCVFQPRAPPSFA</sequence>
<comment type="caution">
    <text evidence="2">The sequence shown here is derived from an EMBL/GenBank/DDBJ whole genome shotgun (WGS) entry which is preliminary data.</text>
</comment>
<gene>
    <name evidence="2" type="ORF">CR103_15855</name>
</gene>
<evidence type="ECO:0000256" key="1">
    <source>
        <dbReference type="SAM" id="SignalP"/>
    </source>
</evidence>
<organism evidence="2 3">
    <name type="scientific">Massilia psychrophila</name>
    <dbReference type="NCBI Taxonomy" id="1603353"/>
    <lineage>
        <taxon>Bacteria</taxon>
        <taxon>Pseudomonadati</taxon>
        <taxon>Pseudomonadota</taxon>
        <taxon>Betaproteobacteria</taxon>
        <taxon>Burkholderiales</taxon>
        <taxon>Oxalobacteraceae</taxon>
        <taxon>Telluria group</taxon>
        <taxon>Massilia</taxon>
    </lineage>
</organism>
<accession>A0A2G8SYI1</accession>
<protein>
    <submittedName>
        <fullName evidence="2">Uncharacterized protein</fullName>
    </submittedName>
</protein>
<reference evidence="2 3" key="1">
    <citation type="submission" date="2017-10" db="EMBL/GenBank/DDBJ databases">
        <title>Massilia psychrophilum sp. nov., a novel purple-pigmented bacterium isolated from Tianshan glacier, Xinjiang Municipality, China.</title>
        <authorList>
            <person name="Wang H."/>
        </authorList>
    </citation>
    <scope>NUCLEOTIDE SEQUENCE [LARGE SCALE GENOMIC DNA]</scope>
    <source>
        <strain evidence="2 3">JCM 30813</strain>
    </source>
</reference>
<proteinExistence type="predicted"/>
<name>A0A2G8SYI1_9BURK</name>
<feature type="chain" id="PRO_5013896769" evidence="1">
    <location>
        <begin position="18"/>
        <end position="108"/>
    </location>
</feature>
<feature type="signal peptide" evidence="1">
    <location>
        <begin position="1"/>
        <end position="17"/>
    </location>
</feature>
<dbReference type="AlphaFoldDB" id="A0A2G8SYI1"/>
<dbReference type="Proteomes" id="UP000228593">
    <property type="component" value="Unassembled WGS sequence"/>
</dbReference>
<evidence type="ECO:0000313" key="2">
    <source>
        <dbReference type="EMBL" id="PIL38804.1"/>
    </source>
</evidence>
<evidence type="ECO:0000313" key="3">
    <source>
        <dbReference type="Proteomes" id="UP000228593"/>
    </source>
</evidence>